<dbReference type="PANTHER" id="PTHR11439">
    <property type="entry name" value="GAG-POL-RELATED RETROTRANSPOSON"/>
    <property type="match status" value="1"/>
</dbReference>
<dbReference type="EMBL" id="SSTD01013547">
    <property type="protein sequence ID" value="TYK06445.1"/>
    <property type="molecule type" value="Genomic_DNA"/>
</dbReference>
<organism evidence="1 2">
    <name type="scientific">Cucumis melo var. makuwa</name>
    <name type="common">Oriental melon</name>
    <dbReference type="NCBI Taxonomy" id="1194695"/>
    <lineage>
        <taxon>Eukaryota</taxon>
        <taxon>Viridiplantae</taxon>
        <taxon>Streptophyta</taxon>
        <taxon>Embryophyta</taxon>
        <taxon>Tracheophyta</taxon>
        <taxon>Spermatophyta</taxon>
        <taxon>Magnoliopsida</taxon>
        <taxon>eudicotyledons</taxon>
        <taxon>Gunneridae</taxon>
        <taxon>Pentapetalae</taxon>
        <taxon>rosids</taxon>
        <taxon>fabids</taxon>
        <taxon>Cucurbitales</taxon>
        <taxon>Cucurbitaceae</taxon>
        <taxon>Benincaseae</taxon>
        <taxon>Cucumis</taxon>
    </lineage>
</organism>
<protein>
    <submittedName>
        <fullName evidence="1">Cysteine-rich RLK (RECEPTOR-like protein kinase) 8</fullName>
    </submittedName>
</protein>
<comment type="caution">
    <text evidence="1">The sequence shown here is derived from an EMBL/GenBank/DDBJ whole genome shotgun (WGS) entry which is preliminary data.</text>
</comment>
<gene>
    <name evidence="1" type="ORF">E5676_scaffold163G001520</name>
</gene>
<proteinExistence type="predicted"/>
<dbReference type="PANTHER" id="PTHR11439:SF486">
    <property type="entry name" value="RLK (RECEPTOR-LIKE KINASE) PROTEIN, PUTATIVE-RELATED"/>
    <property type="match status" value="1"/>
</dbReference>
<keyword evidence="1" id="KW-0675">Receptor</keyword>
<keyword evidence="1" id="KW-0418">Kinase</keyword>
<reference evidence="1 2" key="1">
    <citation type="submission" date="2019-08" db="EMBL/GenBank/DDBJ databases">
        <title>Draft genome sequences of two oriental melons (Cucumis melo L. var makuwa).</title>
        <authorList>
            <person name="Kwon S.-Y."/>
        </authorList>
    </citation>
    <scope>NUCLEOTIDE SEQUENCE [LARGE SCALE GENOMIC DNA]</scope>
    <source>
        <strain evidence="2">cv. Chang Bougi</strain>
        <tissue evidence="1">Leaf</tissue>
    </source>
</reference>
<name>A0A5D3C4Y2_CUCMM</name>
<dbReference type="Proteomes" id="UP000321947">
    <property type="component" value="Unassembled WGS sequence"/>
</dbReference>
<keyword evidence="1" id="KW-0808">Transferase</keyword>
<dbReference type="AlphaFoldDB" id="A0A5D3C4Y2"/>
<sequence>MGNKFEIKYLRNLKYFLGMEVVKSKEDDKVPVDKEQYCLVGKLIYLPHTRPYISFVVSQFMLAPYEEHMEAINIILRYLKTTPDIYLKLFYLSLGHLVTWRSKKQGVVFRISAKVEYKAMSLGIYISITNNLVQYNKTRHVEIDRHFIKERLDDGSICISYIPSNQQVANVLTKGLLR</sequence>
<dbReference type="GO" id="GO:0016301">
    <property type="term" value="F:kinase activity"/>
    <property type="evidence" value="ECO:0007669"/>
    <property type="project" value="UniProtKB-KW"/>
</dbReference>
<accession>A0A5D3C4Y2</accession>
<evidence type="ECO:0000313" key="1">
    <source>
        <dbReference type="EMBL" id="TYK06445.1"/>
    </source>
</evidence>
<dbReference type="CDD" id="cd09272">
    <property type="entry name" value="RNase_HI_RT_Ty1"/>
    <property type="match status" value="1"/>
</dbReference>
<evidence type="ECO:0000313" key="2">
    <source>
        <dbReference type="Proteomes" id="UP000321947"/>
    </source>
</evidence>